<feature type="region of interest" description="Disordered" evidence="4">
    <location>
        <begin position="151"/>
        <end position="172"/>
    </location>
</feature>
<organism evidence="5 6">
    <name type="scientific">Clytia hemisphaerica</name>
    <dbReference type="NCBI Taxonomy" id="252671"/>
    <lineage>
        <taxon>Eukaryota</taxon>
        <taxon>Metazoa</taxon>
        <taxon>Cnidaria</taxon>
        <taxon>Hydrozoa</taxon>
        <taxon>Hydroidolina</taxon>
        <taxon>Leptothecata</taxon>
        <taxon>Obeliida</taxon>
        <taxon>Clytiidae</taxon>
        <taxon>Clytia</taxon>
    </lineage>
</organism>
<dbReference type="SMART" id="SM00248">
    <property type="entry name" value="ANK"/>
    <property type="match status" value="2"/>
</dbReference>
<dbReference type="OrthoDB" id="5980753at2759"/>
<sequence>MGLMRKWSSKKRTSTAAQERFQTALANENITLVQNLLINNRHEIDLEAYYRQGVTALHLCSLANNTTMLRVLISFDANINATDKHGWTSLHAAAALGYEETIKVLLKAGVDPKVRSTTGQSAIDVALTEEIRYMMRKYAKKCNKAKREQSLCSGSSNTSRGSRCASVNHYSD</sequence>
<evidence type="ECO:0000256" key="3">
    <source>
        <dbReference type="PROSITE-ProRule" id="PRU00023"/>
    </source>
</evidence>
<evidence type="ECO:0000313" key="5">
    <source>
        <dbReference type="EnsemblMetazoa" id="CLYHEMP000172.1"/>
    </source>
</evidence>
<dbReference type="Proteomes" id="UP000594262">
    <property type="component" value="Unplaced"/>
</dbReference>
<reference evidence="5" key="1">
    <citation type="submission" date="2021-01" db="UniProtKB">
        <authorList>
            <consortium name="EnsemblMetazoa"/>
        </authorList>
    </citation>
    <scope>IDENTIFICATION</scope>
</reference>
<dbReference type="InterPro" id="IPR002110">
    <property type="entry name" value="Ankyrin_rpt"/>
</dbReference>
<dbReference type="InterPro" id="IPR036770">
    <property type="entry name" value="Ankyrin_rpt-contain_sf"/>
</dbReference>
<dbReference type="PANTHER" id="PTHR24171:SF8">
    <property type="entry name" value="BRCA1-ASSOCIATED RING DOMAIN PROTEIN 1"/>
    <property type="match status" value="1"/>
</dbReference>
<feature type="compositionally biased region" description="Polar residues" evidence="4">
    <location>
        <begin position="151"/>
        <end position="161"/>
    </location>
</feature>
<dbReference type="EnsemblMetazoa" id="CLYHEMT000172.1">
    <property type="protein sequence ID" value="CLYHEMP000172.1"/>
    <property type="gene ID" value="CLYHEMG000172"/>
</dbReference>
<keyword evidence="1" id="KW-0677">Repeat</keyword>
<feature type="repeat" description="ANK" evidence="3">
    <location>
        <begin position="52"/>
        <end position="84"/>
    </location>
</feature>
<dbReference type="GO" id="GO:0031436">
    <property type="term" value="C:BRCA1-BARD1 complex"/>
    <property type="evidence" value="ECO:0007669"/>
    <property type="project" value="TreeGrafter"/>
</dbReference>
<evidence type="ECO:0000256" key="4">
    <source>
        <dbReference type="SAM" id="MobiDB-lite"/>
    </source>
</evidence>
<dbReference type="PROSITE" id="PS50088">
    <property type="entry name" value="ANK_REPEAT"/>
    <property type="match status" value="2"/>
</dbReference>
<dbReference type="PANTHER" id="PTHR24171">
    <property type="entry name" value="ANKYRIN REPEAT DOMAIN-CONTAINING PROTEIN 39-RELATED"/>
    <property type="match status" value="1"/>
</dbReference>
<dbReference type="AlphaFoldDB" id="A0A7M5WQ19"/>
<proteinExistence type="predicted"/>
<evidence type="ECO:0000256" key="2">
    <source>
        <dbReference type="ARBA" id="ARBA00023043"/>
    </source>
</evidence>
<dbReference type="GO" id="GO:0070531">
    <property type="term" value="C:BRCA1-A complex"/>
    <property type="evidence" value="ECO:0007669"/>
    <property type="project" value="TreeGrafter"/>
</dbReference>
<protein>
    <submittedName>
        <fullName evidence="5">Uncharacterized protein</fullName>
    </submittedName>
</protein>
<dbReference type="SUPFAM" id="SSF48403">
    <property type="entry name" value="Ankyrin repeat"/>
    <property type="match status" value="1"/>
</dbReference>
<name>A0A7M5WQ19_9CNID</name>
<feature type="repeat" description="ANK" evidence="3">
    <location>
        <begin position="85"/>
        <end position="117"/>
    </location>
</feature>
<dbReference type="PROSITE" id="PS50297">
    <property type="entry name" value="ANK_REP_REGION"/>
    <property type="match status" value="2"/>
</dbReference>
<keyword evidence="2 3" id="KW-0040">ANK repeat</keyword>
<dbReference type="GO" id="GO:0004842">
    <property type="term" value="F:ubiquitin-protein transferase activity"/>
    <property type="evidence" value="ECO:0007669"/>
    <property type="project" value="TreeGrafter"/>
</dbReference>
<accession>A0A7M5WQ19</accession>
<dbReference type="GO" id="GO:0085020">
    <property type="term" value="P:protein K6-linked ubiquitination"/>
    <property type="evidence" value="ECO:0007669"/>
    <property type="project" value="TreeGrafter"/>
</dbReference>
<evidence type="ECO:0000313" key="6">
    <source>
        <dbReference type="Proteomes" id="UP000594262"/>
    </source>
</evidence>
<dbReference type="Gene3D" id="1.25.40.20">
    <property type="entry name" value="Ankyrin repeat-containing domain"/>
    <property type="match status" value="1"/>
</dbReference>
<dbReference type="Pfam" id="PF12796">
    <property type="entry name" value="Ank_2"/>
    <property type="match status" value="1"/>
</dbReference>
<keyword evidence="6" id="KW-1185">Reference proteome</keyword>
<evidence type="ECO:0000256" key="1">
    <source>
        <dbReference type="ARBA" id="ARBA00022737"/>
    </source>
</evidence>